<dbReference type="Gene3D" id="3.90.105.10">
    <property type="entry name" value="Molybdopterin biosynthesis moea protein, domain 2"/>
    <property type="match status" value="1"/>
</dbReference>
<evidence type="ECO:0000256" key="6">
    <source>
        <dbReference type="ARBA" id="ARBA00022679"/>
    </source>
</evidence>
<evidence type="ECO:0000256" key="7">
    <source>
        <dbReference type="ARBA" id="ARBA00022723"/>
    </source>
</evidence>
<dbReference type="InterPro" id="IPR005111">
    <property type="entry name" value="MoeA_C_domain_IV"/>
</dbReference>
<dbReference type="NCBIfam" id="NF045515">
    <property type="entry name" value="Glp_gephyrin"/>
    <property type="match status" value="1"/>
</dbReference>
<keyword evidence="5 11" id="KW-0500">Molybdenum</keyword>
<keyword evidence="9 11" id="KW-0501">Molybdenum cofactor biosynthesis</keyword>
<dbReference type="GO" id="GO:0061599">
    <property type="term" value="F:molybdopterin molybdotransferase activity"/>
    <property type="evidence" value="ECO:0007669"/>
    <property type="project" value="UniProtKB-UniRule"/>
</dbReference>
<organism evidence="13 14">
    <name type="scientific">Corynebacterium mendelii</name>
    <dbReference type="NCBI Taxonomy" id="2765362"/>
    <lineage>
        <taxon>Bacteria</taxon>
        <taxon>Bacillati</taxon>
        <taxon>Actinomycetota</taxon>
        <taxon>Actinomycetes</taxon>
        <taxon>Mycobacteriales</taxon>
        <taxon>Corynebacteriaceae</taxon>
        <taxon>Corynebacterium</taxon>
    </lineage>
</organism>
<evidence type="ECO:0000256" key="3">
    <source>
        <dbReference type="ARBA" id="ARBA00005046"/>
    </source>
</evidence>
<dbReference type="Gene3D" id="3.40.980.10">
    <property type="entry name" value="MoaB/Mog-like domain"/>
    <property type="match status" value="1"/>
</dbReference>
<protein>
    <recommendedName>
        <fullName evidence="11">Molybdopterin molybdenumtransferase</fullName>
        <ecNumber evidence="11">2.10.1.1</ecNumber>
    </recommendedName>
</protein>
<dbReference type="Gene3D" id="2.40.340.10">
    <property type="entry name" value="MoeA, C-terminal, domain IV"/>
    <property type="match status" value="1"/>
</dbReference>
<accession>A0A939E0Z1</accession>
<evidence type="ECO:0000256" key="1">
    <source>
        <dbReference type="ARBA" id="ARBA00001946"/>
    </source>
</evidence>
<dbReference type="InterPro" id="IPR036688">
    <property type="entry name" value="MoeA_C_domain_IV_sf"/>
</dbReference>
<dbReference type="Pfam" id="PF00994">
    <property type="entry name" value="MoCF_biosynth"/>
    <property type="match status" value="1"/>
</dbReference>
<dbReference type="Pfam" id="PF03454">
    <property type="entry name" value="MoeA_C"/>
    <property type="match status" value="1"/>
</dbReference>
<dbReference type="EMBL" id="JAFLEQ010000008">
    <property type="protein sequence ID" value="MBN9643833.1"/>
    <property type="molecule type" value="Genomic_DNA"/>
</dbReference>
<comment type="caution">
    <text evidence="13">The sequence shown here is derived from an EMBL/GenBank/DDBJ whole genome shotgun (WGS) entry which is preliminary data.</text>
</comment>
<keyword evidence="7 11" id="KW-0479">Metal-binding</keyword>
<evidence type="ECO:0000256" key="8">
    <source>
        <dbReference type="ARBA" id="ARBA00022842"/>
    </source>
</evidence>
<feature type="domain" description="MoaB/Mog" evidence="12">
    <location>
        <begin position="182"/>
        <end position="322"/>
    </location>
</feature>
<dbReference type="InterPro" id="IPR038987">
    <property type="entry name" value="MoeA-like"/>
</dbReference>
<comment type="pathway">
    <text evidence="3 11">Cofactor biosynthesis; molybdopterin biosynthesis.</text>
</comment>
<proteinExistence type="inferred from homology"/>
<dbReference type="FunFam" id="3.40.980.10:FF:000004">
    <property type="entry name" value="Molybdopterin molybdenumtransferase"/>
    <property type="match status" value="1"/>
</dbReference>
<dbReference type="GO" id="GO:0005829">
    <property type="term" value="C:cytosol"/>
    <property type="evidence" value="ECO:0007669"/>
    <property type="project" value="TreeGrafter"/>
</dbReference>
<dbReference type="FunFam" id="2.170.190.11:FF:000001">
    <property type="entry name" value="Molybdopterin molybdenumtransferase"/>
    <property type="match status" value="1"/>
</dbReference>
<dbReference type="Proteomes" id="UP000664332">
    <property type="component" value="Unassembled WGS sequence"/>
</dbReference>
<evidence type="ECO:0000256" key="4">
    <source>
        <dbReference type="ARBA" id="ARBA00010763"/>
    </source>
</evidence>
<evidence type="ECO:0000256" key="2">
    <source>
        <dbReference type="ARBA" id="ARBA00002901"/>
    </source>
</evidence>
<dbReference type="NCBIfam" id="TIGR00177">
    <property type="entry name" value="molyb_syn"/>
    <property type="match status" value="1"/>
</dbReference>
<gene>
    <name evidence="13" type="ORF">JZY06_04240</name>
</gene>
<dbReference type="SMART" id="SM00852">
    <property type="entry name" value="MoCF_biosynth"/>
    <property type="match status" value="1"/>
</dbReference>
<comment type="function">
    <text evidence="2 11">Catalyzes the insertion of molybdate into adenylated molybdopterin with the concomitant release of AMP.</text>
</comment>
<dbReference type="Gene3D" id="2.170.190.11">
    <property type="entry name" value="Molybdopterin biosynthesis moea protein, domain 3"/>
    <property type="match status" value="1"/>
</dbReference>
<dbReference type="InterPro" id="IPR036135">
    <property type="entry name" value="MoeA_linker/N_sf"/>
</dbReference>
<dbReference type="SUPFAM" id="SSF63882">
    <property type="entry name" value="MoeA N-terminal region -like"/>
    <property type="match status" value="1"/>
</dbReference>
<dbReference type="InterPro" id="IPR036425">
    <property type="entry name" value="MoaB/Mog-like_dom_sf"/>
</dbReference>
<sequence>MLDLDDHIRRIMACARPLAPVYADTSAVRGMVLAEDATAGTPMPVFDNSAMDGYAVRRGDVVSVPATLEVVADIPAGSPANPVFGPGQCARIMTGAAVPDCADAVVPLEQTTLGTAVTGTPPSTVTVTATPGPGAHIRKAGEDVHAGEVVAEKGQLLGARAVSALVACGVEEVAVHPLPRVAVVSTGSELIEPGYGPLERGQIYNSNTPLIANLVAANGCDLSATFHADDVDGSFIDVMEQAAILADVVITTGGVSVGAFDVVRLEMERSGWDIRFDKIAMQPGKPQGFGRAPDGTLVFCLPGNPVSAFVSFEAFVRPALHALSGRTDPVRRTFTATAAQAWKCPQGRAQFMPVVIEDGTVRPATAMGSGSHLVGRLAAAQALAFVPATTDAVHHGDTVEVWEITQ</sequence>
<keyword evidence="14" id="KW-1185">Reference proteome</keyword>
<evidence type="ECO:0000313" key="14">
    <source>
        <dbReference type="Proteomes" id="UP000664332"/>
    </source>
</evidence>
<evidence type="ECO:0000313" key="13">
    <source>
        <dbReference type="EMBL" id="MBN9643833.1"/>
    </source>
</evidence>
<reference evidence="13" key="1">
    <citation type="submission" date="2021-03" db="EMBL/GenBank/DDBJ databases">
        <authorList>
            <person name="Sun Q."/>
        </authorList>
    </citation>
    <scope>NUCLEOTIDE SEQUENCE</scope>
    <source>
        <strain evidence="13">CCM 8862</strain>
    </source>
</reference>
<dbReference type="InterPro" id="IPR005110">
    <property type="entry name" value="MoeA_linker/N"/>
</dbReference>
<dbReference type="InterPro" id="IPR001453">
    <property type="entry name" value="MoaB/Mog_dom"/>
</dbReference>
<comment type="catalytic activity">
    <reaction evidence="10">
        <text>adenylyl-molybdopterin + molybdate = Mo-molybdopterin + AMP + H(+)</text>
        <dbReference type="Rhea" id="RHEA:35047"/>
        <dbReference type="ChEBI" id="CHEBI:15378"/>
        <dbReference type="ChEBI" id="CHEBI:36264"/>
        <dbReference type="ChEBI" id="CHEBI:62727"/>
        <dbReference type="ChEBI" id="CHEBI:71302"/>
        <dbReference type="ChEBI" id="CHEBI:456215"/>
        <dbReference type="EC" id="2.10.1.1"/>
    </reaction>
</comment>
<evidence type="ECO:0000256" key="9">
    <source>
        <dbReference type="ARBA" id="ARBA00023150"/>
    </source>
</evidence>
<keyword evidence="6 11" id="KW-0808">Transferase</keyword>
<dbReference type="SUPFAM" id="SSF53218">
    <property type="entry name" value="Molybdenum cofactor biosynthesis proteins"/>
    <property type="match status" value="1"/>
</dbReference>
<name>A0A939E0Z1_9CORY</name>
<dbReference type="CDD" id="cd00887">
    <property type="entry name" value="MoeA"/>
    <property type="match status" value="1"/>
</dbReference>
<dbReference type="GO" id="GO:0006777">
    <property type="term" value="P:Mo-molybdopterin cofactor biosynthetic process"/>
    <property type="evidence" value="ECO:0007669"/>
    <property type="project" value="UniProtKB-UniRule"/>
</dbReference>
<keyword evidence="8 11" id="KW-0460">Magnesium</keyword>
<dbReference type="PANTHER" id="PTHR10192">
    <property type="entry name" value="MOLYBDOPTERIN BIOSYNTHESIS PROTEIN"/>
    <property type="match status" value="1"/>
</dbReference>
<dbReference type="SUPFAM" id="SSF63867">
    <property type="entry name" value="MoeA C-terminal domain-like"/>
    <property type="match status" value="1"/>
</dbReference>
<dbReference type="PANTHER" id="PTHR10192:SF5">
    <property type="entry name" value="GEPHYRIN"/>
    <property type="match status" value="1"/>
</dbReference>
<evidence type="ECO:0000259" key="12">
    <source>
        <dbReference type="SMART" id="SM00852"/>
    </source>
</evidence>
<evidence type="ECO:0000256" key="10">
    <source>
        <dbReference type="ARBA" id="ARBA00047317"/>
    </source>
</evidence>
<comment type="similarity">
    <text evidence="4 11">Belongs to the MoeA family.</text>
</comment>
<dbReference type="AlphaFoldDB" id="A0A939E0Z1"/>
<dbReference type="EC" id="2.10.1.1" evidence="11"/>
<dbReference type="GO" id="GO:0046872">
    <property type="term" value="F:metal ion binding"/>
    <property type="evidence" value="ECO:0007669"/>
    <property type="project" value="UniProtKB-UniRule"/>
</dbReference>
<evidence type="ECO:0000256" key="5">
    <source>
        <dbReference type="ARBA" id="ARBA00022505"/>
    </source>
</evidence>
<comment type="cofactor">
    <cofactor evidence="1 11">
        <name>Mg(2+)</name>
        <dbReference type="ChEBI" id="CHEBI:18420"/>
    </cofactor>
</comment>
<evidence type="ECO:0000256" key="11">
    <source>
        <dbReference type="RuleBase" id="RU365090"/>
    </source>
</evidence>
<dbReference type="Pfam" id="PF03453">
    <property type="entry name" value="MoeA_N"/>
    <property type="match status" value="1"/>
</dbReference>